<protein>
    <recommendedName>
        <fullName evidence="2">MOSC domain-containing protein</fullName>
    </recommendedName>
</protein>
<proteinExistence type="predicted"/>
<feature type="domain" description="MOSC" evidence="2">
    <location>
        <begin position="280"/>
        <end position="434"/>
    </location>
</feature>
<evidence type="ECO:0000259" key="2">
    <source>
        <dbReference type="PROSITE" id="PS51340"/>
    </source>
</evidence>
<keyword evidence="1" id="KW-1133">Transmembrane helix</keyword>
<organism evidence="3 4">
    <name type="scientific">Neodothiora populina</name>
    <dbReference type="NCBI Taxonomy" id="2781224"/>
    <lineage>
        <taxon>Eukaryota</taxon>
        <taxon>Fungi</taxon>
        <taxon>Dikarya</taxon>
        <taxon>Ascomycota</taxon>
        <taxon>Pezizomycotina</taxon>
        <taxon>Dothideomycetes</taxon>
        <taxon>Dothideomycetidae</taxon>
        <taxon>Dothideales</taxon>
        <taxon>Dothioraceae</taxon>
        <taxon>Neodothiora</taxon>
    </lineage>
</organism>
<dbReference type="InterPro" id="IPR005302">
    <property type="entry name" value="MoCF_Sase_C"/>
</dbReference>
<name>A0ABR3P7N3_9PEZI</name>
<dbReference type="GeneID" id="95976311"/>
<comment type="caution">
    <text evidence="3">The sequence shown here is derived from an EMBL/GenBank/DDBJ whole genome shotgun (WGS) entry which is preliminary data.</text>
</comment>
<gene>
    <name evidence="3" type="ORF">AAFC00_002609</name>
</gene>
<keyword evidence="1" id="KW-0812">Transmembrane</keyword>
<evidence type="ECO:0000313" key="3">
    <source>
        <dbReference type="EMBL" id="KAL1302178.1"/>
    </source>
</evidence>
<accession>A0ABR3P7N3</accession>
<evidence type="ECO:0000313" key="4">
    <source>
        <dbReference type="Proteomes" id="UP001562354"/>
    </source>
</evidence>
<dbReference type="EMBL" id="JBFMKM010000012">
    <property type="protein sequence ID" value="KAL1302178.1"/>
    <property type="molecule type" value="Genomic_DNA"/>
</dbReference>
<dbReference type="Proteomes" id="UP001562354">
    <property type="component" value="Unassembled WGS sequence"/>
</dbReference>
<dbReference type="Pfam" id="PF03473">
    <property type="entry name" value="MOSC"/>
    <property type="match status" value="1"/>
</dbReference>
<feature type="transmembrane region" description="Helical" evidence="1">
    <location>
        <begin position="6"/>
        <end position="28"/>
    </location>
</feature>
<dbReference type="RefSeq" id="XP_069198454.1">
    <property type="nucleotide sequence ID" value="XM_069341949.1"/>
</dbReference>
<keyword evidence="4" id="KW-1185">Reference proteome</keyword>
<dbReference type="PANTHER" id="PTHR14237:SF23">
    <property type="entry name" value="MOSC DOMAIN PROTEIN (AFU_ORTHOLOGUE AFUA_7G05900)"/>
    <property type="match status" value="1"/>
</dbReference>
<reference evidence="3 4" key="1">
    <citation type="submission" date="2024-07" db="EMBL/GenBank/DDBJ databases">
        <title>Draft sequence of the Neodothiora populina.</title>
        <authorList>
            <person name="Drown D.D."/>
            <person name="Schuette U.S."/>
            <person name="Buechlein A.B."/>
            <person name="Rusch D.R."/>
            <person name="Winton L.W."/>
            <person name="Adams G.A."/>
        </authorList>
    </citation>
    <scope>NUCLEOTIDE SEQUENCE [LARGE SCALE GENOMIC DNA]</scope>
    <source>
        <strain evidence="3 4">CPC 39397</strain>
    </source>
</reference>
<evidence type="ECO:0000256" key="1">
    <source>
        <dbReference type="SAM" id="Phobius"/>
    </source>
</evidence>
<keyword evidence="1" id="KW-0472">Membrane</keyword>
<dbReference type="InterPro" id="IPR011037">
    <property type="entry name" value="Pyrv_Knase-like_insert_dom_sf"/>
</dbReference>
<dbReference type="Pfam" id="PF03476">
    <property type="entry name" value="MOSC_N"/>
    <property type="match status" value="1"/>
</dbReference>
<sequence>MTAGQLTSLVTTTVVCCSLAFVIFTFLARQSSKRHRVLGCGRVGLLSNSNLSDQYSSIHNGHGTAASSPKVKALFVYPIKSCGIIELSETDVIATGFRYDRQFSFAQLHSEEVARAEDDTGVQSQPKYKWTCITQRKVRQLSQIHTELWLPDQSSPEYSPDLEWVKSGGCLVCKFPFTPNLGFWNVFEWQTLQDVWTIVEAKIAARSLSAEPMVQFRLPLEPDAIRSAKHSREIMHIWKDAPEAINVTSEIPPSTLAKLKSFFEMSNPLALFMADPSKRRDVFRNAPTIEEAGYQPGTGFADAYPLTFMGLASVQDVASKIKRPQPFNLSALRFRANIYFTGGPPYVEDTWKKVRIGSLSYHISSRTTRCELPNVDPETGNRDRQEPLRVLRKARAYVDEGAGPDPCLGMSAVPLLKAENACERLCVGDDIVVESTGEHYYIRMFPKGEPVKFS</sequence>
<dbReference type="PROSITE" id="PS51340">
    <property type="entry name" value="MOSC"/>
    <property type="match status" value="1"/>
</dbReference>
<dbReference type="InterPro" id="IPR005303">
    <property type="entry name" value="MOCOS_middle"/>
</dbReference>
<dbReference type="SUPFAM" id="SSF50800">
    <property type="entry name" value="PK beta-barrel domain-like"/>
    <property type="match status" value="1"/>
</dbReference>
<dbReference type="PANTHER" id="PTHR14237">
    <property type="entry name" value="MOLYBDOPTERIN COFACTOR SULFURASE MOSC"/>
    <property type="match status" value="1"/>
</dbReference>